<dbReference type="Proteomes" id="UP000708148">
    <property type="component" value="Unassembled WGS sequence"/>
</dbReference>
<protein>
    <recommendedName>
        <fullName evidence="4">Peptidase S1 domain-containing protein</fullName>
    </recommendedName>
</protein>
<dbReference type="InterPro" id="IPR050430">
    <property type="entry name" value="Peptidase_S1"/>
</dbReference>
<proteinExistence type="predicted"/>
<sequence length="1025" mass="111995">MEGMPLSYASERHSIRSLLATVGTLAVIASILGFVLHSFKIGDTIAGWYTGSSCTQDMHGGEMNLAGFGSDGCLQPVDYLGGGENAPRGRFVYIATIKASNHRHVCTGILIDSRHVLTAAHCFGAEHVGKNPIVYVGAYGINDNNWTDGVEVMRFEEVTVHPLWNGRTENGYDIALGRLPMAVKDAVFPMISTETHGPNTRVCALGWAHPRGDADPEPREALQIVEDFEIVDIEYCPPRLIRHAKRHTICVRARSEPPRPDRGDSGSPLLVVDRQHGGIADGLQNLDLLVGILSLGYVDSGIDSAAGSRSCEEPRLVYTSVADFLPWIAYARQRKFPPSAQESHHPPEVTEAPPARFSWMSSIRDIHGNHVCSGALILENYVITAARCLDPSYQPLLGPFPVVKIGGHMSEGDRISPGEQAVNIVKVTFHPKWTGCDSSSAFDVALAKLSKPLKGVKCAKLAAAQSSLPQNAHSLGWKYTDEQSTKTSTVLQLVRDIEVVDKQRCGRSWDNGDNIGCALQGSKSIFTGERGSPLFIPDKGGGNLEKGNAKYDHLFGILLPDECLSGGANASVIFLTLPKFIRWINEAVFAKERAARKSMILMAVFSILSMGLTWYLRIERAHPQNLDPLNPSSPPEPRLQDQPVPTCGEELPIDCASPTVAHESPPKEDTVQEPDGDDSPTNWAEIQPDPGPSHRVIRSPPQRHVAESSNGLRPRRSCSPPTEMQPGSVTQWTIAGSSSDTLENRIMEDYCGSPCTKAILFCTQVGDIWEGGKQKRRVMGLAALKGILHKMKGRGERSNIENAFKVEKRGAEGVEIHYSSTVRATEVREVGNAAAVGMEFVDEGENYIFSAKPKEWHTFANRKKAEAMFKWAVKNAKSGPNKGELRRDMFLVVEVLVASRVVFVKTKTAGKVNITAPLAGGAGSTEVFDRLSELRLAQVRGDIMVRNVTPSVEAHKVVNNSDCACIVRVKNNATWKSSRDFERSRGPLIRGFRRMWSSGTLFGTRALTLTRCGGRGENLMDGGRR</sequence>
<feature type="region of interest" description="Disordered" evidence="2">
    <location>
        <begin position="626"/>
        <end position="728"/>
    </location>
</feature>
<organism evidence="5 6">
    <name type="scientific">Ostreobium quekettii</name>
    <dbReference type="NCBI Taxonomy" id="121088"/>
    <lineage>
        <taxon>Eukaryota</taxon>
        <taxon>Viridiplantae</taxon>
        <taxon>Chlorophyta</taxon>
        <taxon>core chlorophytes</taxon>
        <taxon>Ulvophyceae</taxon>
        <taxon>TCBD clade</taxon>
        <taxon>Bryopsidales</taxon>
        <taxon>Ostreobineae</taxon>
        <taxon>Ostreobiaceae</taxon>
        <taxon>Ostreobium</taxon>
    </lineage>
</organism>
<keyword evidence="3" id="KW-0812">Transmembrane</keyword>
<dbReference type="PANTHER" id="PTHR24276">
    <property type="entry name" value="POLYSERASE-RELATED"/>
    <property type="match status" value="1"/>
</dbReference>
<dbReference type="Pfam" id="PF00089">
    <property type="entry name" value="Trypsin"/>
    <property type="match status" value="2"/>
</dbReference>
<dbReference type="PANTHER" id="PTHR24276:SF98">
    <property type="entry name" value="FI18310P1-RELATED"/>
    <property type="match status" value="1"/>
</dbReference>
<dbReference type="GO" id="GO:0004252">
    <property type="term" value="F:serine-type endopeptidase activity"/>
    <property type="evidence" value="ECO:0007669"/>
    <property type="project" value="InterPro"/>
</dbReference>
<keyword evidence="1" id="KW-1015">Disulfide bond</keyword>
<feature type="domain" description="Peptidase S1" evidence="4">
    <location>
        <begin position="328"/>
        <end position="589"/>
    </location>
</feature>
<dbReference type="Gene3D" id="2.40.10.10">
    <property type="entry name" value="Trypsin-like serine proteases"/>
    <property type="match status" value="2"/>
</dbReference>
<dbReference type="GO" id="GO:0006508">
    <property type="term" value="P:proteolysis"/>
    <property type="evidence" value="ECO:0007669"/>
    <property type="project" value="InterPro"/>
</dbReference>
<comment type="caution">
    <text evidence="5">The sequence shown here is derived from an EMBL/GenBank/DDBJ whole genome shotgun (WGS) entry which is preliminary data.</text>
</comment>
<keyword evidence="6" id="KW-1185">Reference proteome</keyword>
<evidence type="ECO:0000256" key="3">
    <source>
        <dbReference type="SAM" id="Phobius"/>
    </source>
</evidence>
<dbReference type="EMBL" id="CAJHUC010001382">
    <property type="protein sequence ID" value="CAD7700916.1"/>
    <property type="molecule type" value="Genomic_DNA"/>
</dbReference>
<evidence type="ECO:0000259" key="4">
    <source>
        <dbReference type="PROSITE" id="PS50240"/>
    </source>
</evidence>
<dbReference type="InterPro" id="IPR043504">
    <property type="entry name" value="Peptidase_S1_PA_chymotrypsin"/>
</dbReference>
<accession>A0A8S1J4J1</accession>
<reference evidence="5" key="1">
    <citation type="submission" date="2020-12" db="EMBL/GenBank/DDBJ databases">
        <authorList>
            <person name="Iha C."/>
        </authorList>
    </citation>
    <scope>NUCLEOTIDE SEQUENCE</scope>
</reference>
<dbReference type="SUPFAM" id="SSF50494">
    <property type="entry name" value="Trypsin-like serine proteases"/>
    <property type="match status" value="2"/>
</dbReference>
<dbReference type="InterPro" id="IPR009003">
    <property type="entry name" value="Peptidase_S1_PA"/>
</dbReference>
<evidence type="ECO:0000313" key="6">
    <source>
        <dbReference type="Proteomes" id="UP000708148"/>
    </source>
</evidence>
<dbReference type="PROSITE" id="PS50240">
    <property type="entry name" value="TRYPSIN_DOM"/>
    <property type="match status" value="2"/>
</dbReference>
<dbReference type="InterPro" id="IPR001254">
    <property type="entry name" value="Trypsin_dom"/>
</dbReference>
<evidence type="ECO:0000313" key="5">
    <source>
        <dbReference type="EMBL" id="CAD7700916.1"/>
    </source>
</evidence>
<evidence type="ECO:0000256" key="1">
    <source>
        <dbReference type="ARBA" id="ARBA00023157"/>
    </source>
</evidence>
<gene>
    <name evidence="5" type="ORF">OSTQU699_LOCUS6275</name>
</gene>
<feature type="compositionally biased region" description="Polar residues" evidence="2">
    <location>
        <begin position="719"/>
        <end position="728"/>
    </location>
</feature>
<keyword evidence="3" id="KW-0472">Membrane</keyword>
<dbReference type="InterPro" id="IPR018114">
    <property type="entry name" value="TRYPSIN_HIS"/>
</dbReference>
<feature type="transmembrane region" description="Helical" evidence="3">
    <location>
        <begin position="15"/>
        <end position="36"/>
    </location>
</feature>
<dbReference type="AlphaFoldDB" id="A0A8S1J4J1"/>
<dbReference type="OrthoDB" id="512168at2759"/>
<dbReference type="SMART" id="SM00020">
    <property type="entry name" value="Tryp_SPc"/>
    <property type="match status" value="2"/>
</dbReference>
<keyword evidence="3" id="KW-1133">Transmembrane helix</keyword>
<evidence type="ECO:0000256" key="2">
    <source>
        <dbReference type="SAM" id="MobiDB-lite"/>
    </source>
</evidence>
<feature type="domain" description="Peptidase S1" evidence="4">
    <location>
        <begin position="80"/>
        <end position="333"/>
    </location>
</feature>
<dbReference type="PROSITE" id="PS00134">
    <property type="entry name" value="TRYPSIN_HIS"/>
    <property type="match status" value="1"/>
</dbReference>
<name>A0A8S1J4J1_9CHLO</name>